<keyword evidence="2" id="KW-0560">Oxidoreductase</keyword>
<dbReference type="GO" id="GO:0016491">
    <property type="term" value="F:oxidoreductase activity"/>
    <property type="evidence" value="ECO:0007669"/>
    <property type="project" value="UniProtKB-KW"/>
</dbReference>
<dbReference type="PATRIC" id="fig|1386089.3.peg.1220"/>
<dbReference type="EMBL" id="AWSA01000010">
    <property type="protein sequence ID" value="EWT02436.1"/>
    <property type="molecule type" value="Genomic_DNA"/>
</dbReference>
<feature type="domain" description="GFO/IDH/MocA-like oxidoreductase" evidence="5">
    <location>
        <begin position="146"/>
        <end position="259"/>
    </location>
</feature>
<dbReference type="SUPFAM" id="SSF55347">
    <property type="entry name" value="Glyceraldehyde-3-phosphate dehydrogenase-like, C-terminal domain"/>
    <property type="match status" value="1"/>
</dbReference>
<gene>
    <name evidence="6" type="ORF">N865_04905</name>
</gene>
<dbReference type="InterPro" id="IPR050984">
    <property type="entry name" value="Gfo/Idh/MocA_domain"/>
</dbReference>
<dbReference type="Pfam" id="PF22725">
    <property type="entry name" value="GFO_IDH_MocA_C3"/>
    <property type="match status" value="1"/>
</dbReference>
<dbReference type="PANTHER" id="PTHR22604:SF105">
    <property type="entry name" value="TRANS-1,2-DIHYDROBENZENE-1,2-DIOL DEHYDROGENASE"/>
    <property type="match status" value="1"/>
</dbReference>
<evidence type="ECO:0000259" key="4">
    <source>
        <dbReference type="Pfam" id="PF01408"/>
    </source>
</evidence>
<evidence type="ECO:0000256" key="2">
    <source>
        <dbReference type="ARBA" id="ARBA00023002"/>
    </source>
</evidence>
<keyword evidence="3" id="KW-0520">NAD</keyword>
<feature type="domain" description="Gfo/Idh/MocA-like oxidoreductase N-terminal" evidence="4">
    <location>
        <begin position="17"/>
        <end position="131"/>
    </location>
</feature>
<dbReference type="STRING" id="1386089.N865_04905"/>
<proteinExistence type="inferred from homology"/>
<dbReference type="AlphaFoldDB" id="W9G897"/>
<dbReference type="PANTHER" id="PTHR22604">
    <property type="entry name" value="OXIDOREDUCTASES"/>
    <property type="match status" value="1"/>
</dbReference>
<name>W9G897_9MICO</name>
<accession>W9G897</accession>
<evidence type="ECO:0000256" key="3">
    <source>
        <dbReference type="ARBA" id="ARBA00023027"/>
    </source>
</evidence>
<dbReference type="OrthoDB" id="9815825at2"/>
<dbReference type="InterPro" id="IPR055170">
    <property type="entry name" value="GFO_IDH_MocA-like_dom"/>
</dbReference>
<dbReference type="SUPFAM" id="SSF51735">
    <property type="entry name" value="NAD(P)-binding Rossmann-fold domains"/>
    <property type="match status" value="1"/>
</dbReference>
<evidence type="ECO:0000313" key="7">
    <source>
        <dbReference type="Proteomes" id="UP000019489"/>
    </source>
</evidence>
<comment type="similarity">
    <text evidence="1">Belongs to the Gfo/Idh/MocA family.</text>
</comment>
<dbReference type="RefSeq" id="WP_034802917.1">
    <property type="nucleotide sequence ID" value="NZ_AWSA01000010.1"/>
</dbReference>
<keyword evidence="7" id="KW-1185">Reference proteome</keyword>
<evidence type="ECO:0000259" key="5">
    <source>
        <dbReference type="Pfam" id="PF22725"/>
    </source>
</evidence>
<dbReference type="eggNOG" id="COG0673">
    <property type="taxonomic scope" value="Bacteria"/>
</dbReference>
<organism evidence="6 7">
    <name type="scientific">Intrasporangium oryzae NRRL B-24470</name>
    <dbReference type="NCBI Taxonomy" id="1386089"/>
    <lineage>
        <taxon>Bacteria</taxon>
        <taxon>Bacillati</taxon>
        <taxon>Actinomycetota</taxon>
        <taxon>Actinomycetes</taxon>
        <taxon>Micrococcales</taxon>
        <taxon>Intrasporangiaceae</taxon>
        <taxon>Intrasporangium</taxon>
    </lineage>
</organism>
<dbReference type="Proteomes" id="UP000019489">
    <property type="component" value="Unassembled WGS sequence"/>
</dbReference>
<dbReference type="Gene3D" id="3.30.360.10">
    <property type="entry name" value="Dihydrodipicolinate Reductase, domain 2"/>
    <property type="match status" value="1"/>
</dbReference>
<evidence type="ECO:0000256" key="1">
    <source>
        <dbReference type="ARBA" id="ARBA00010928"/>
    </source>
</evidence>
<dbReference type="GO" id="GO:0000166">
    <property type="term" value="F:nucleotide binding"/>
    <property type="evidence" value="ECO:0007669"/>
    <property type="project" value="InterPro"/>
</dbReference>
<sequence>MTLPGPLTPDPHEAPAIRWGILGPGGIAHTFAEAVAVGTASQVVAVGSRNADRARGFADEFGIERAYGSYEELVTDDGVDAVYVASPHSEHRDHALLALEAGKPVLVEKAFTRSAAEARQVLDAATERGLLAAEAMWSRYLPHYDVVKQAVDGGLLGEIVVVFADHGQKLYPDGPARLSQPELAGGALLDLGVYPISFSDMLFGGFASVSGTGTLTELGVDEATSIVVTGEAGAQGLLSCTMNAATPCSAVVAGTDARLEIDGRFYAPNVVRLVSRDGAVLDTYDGALPDNLRGFSYEAAEFARCLVAGSTETTSMPHAATLRVMEAMDEVRRQTGVTYPGE</sequence>
<comment type="caution">
    <text evidence="6">The sequence shown here is derived from an EMBL/GenBank/DDBJ whole genome shotgun (WGS) entry which is preliminary data.</text>
</comment>
<dbReference type="InterPro" id="IPR036291">
    <property type="entry name" value="NAD(P)-bd_dom_sf"/>
</dbReference>
<dbReference type="InterPro" id="IPR000683">
    <property type="entry name" value="Gfo/Idh/MocA-like_OxRdtase_N"/>
</dbReference>
<dbReference type="Gene3D" id="3.40.50.720">
    <property type="entry name" value="NAD(P)-binding Rossmann-like Domain"/>
    <property type="match status" value="1"/>
</dbReference>
<dbReference type="Pfam" id="PF01408">
    <property type="entry name" value="GFO_IDH_MocA"/>
    <property type="match status" value="1"/>
</dbReference>
<protein>
    <submittedName>
        <fullName evidence="6">Oxidoreductase</fullName>
    </submittedName>
</protein>
<reference evidence="6 7" key="1">
    <citation type="submission" date="2013-08" db="EMBL/GenBank/DDBJ databases">
        <title>Intrasporangium oryzae NRRL B-24470.</title>
        <authorList>
            <person name="Liu H."/>
            <person name="Wang G."/>
        </authorList>
    </citation>
    <scope>NUCLEOTIDE SEQUENCE [LARGE SCALE GENOMIC DNA]</scope>
    <source>
        <strain evidence="6 7">NRRL B-24470</strain>
    </source>
</reference>
<evidence type="ECO:0000313" key="6">
    <source>
        <dbReference type="EMBL" id="EWT02436.1"/>
    </source>
</evidence>